<feature type="domain" description="ATPase dynein-related AAA" evidence="3">
    <location>
        <begin position="485"/>
        <end position="641"/>
    </location>
</feature>
<feature type="coiled-coil region" evidence="1">
    <location>
        <begin position="311"/>
        <end position="415"/>
    </location>
</feature>
<sequence length="796" mass="90109">MSNNRNKRTKSQSNGRTRGGGRAAGTAESVEKIMQKAAELEAAEQEKPTAAPDAGVVDTSDAAQPKTVETGQVSTERLRDAVAKAERARDLADRRERQIDTAKKELEEKFKKRHEQLDHREEMLAKERVAQDAKLGEFEKREAALRDQENSAAERAADLLVQEQEAAAGFAAMRHEQLARLRIELDEHRSTFDDDLKEREKRQAEWFAAKEAHLAQGVQELENRAAELERTRLELERTRRRITAKEESLDQEVADRVKDQRREWQAELEAAVQEKVEWRLRYDRIKELAEDRAEKIAAQDAAMLEFGNLTATEVVAELRQLRSENAELHRTLMAHPASERERAEEIEAQNHDLMVERDRLVRENAELRRQSAAARISAIERENSRMINQALEQLNKTLSDEIHQQTVKLQELQVNSQSSSPFPSCFAMDENQHFARRPELNHALIDLRKFIVRLRARMAADLNLYYSESDLRCFVAGLAASRLHLLQGISGIGKTRLPQAFARVMGAGCELVAVAAEWRSPQDLMGYYNPFERKFYETGFTQALYKAQLPLFKEKPFFVVLDEMNLSHPEQYFSDLLSALESKAGDPSEPARLQLMTAKVNPAPALLYDGRFLELPDNVWFIGTANNDETTVRFAPKTYDRAHVLELPAKPVPFNPGAGGTEPIEPISMRGLVAVFDEAVQRHGQATDQVLGFFDREMEDRLRDDFGAAWGPRLRRQAERFVPVTVAAGGDAGEAADHLLATKILRSLSGRIEIQATQLRALEEHVTASWAKTFPDSRPEKSVHALRGEIKSRGIA</sequence>
<dbReference type="InterPro" id="IPR027417">
    <property type="entry name" value="P-loop_NTPase"/>
</dbReference>
<evidence type="ECO:0000256" key="1">
    <source>
        <dbReference type="SAM" id="Coils"/>
    </source>
</evidence>
<reference evidence="4 5" key="1">
    <citation type="submission" date="2021-03" db="EMBL/GenBank/DDBJ databases">
        <authorList>
            <person name="Kanchanasin P."/>
            <person name="Saeng-In P."/>
            <person name="Phongsopitanun W."/>
            <person name="Yuki M."/>
            <person name="Kudo T."/>
            <person name="Ohkuma M."/>
            <person name="Tanasupawat S."/>
        </authorList>
    </citation>
    <scope>NUCLEOTIDE SEQUENCE [LARGE SCALE GENOMIC DNA]</scope>
    <source>
        <strain evidence="4 5">L46</strain>
    </source>
</reference>
<dbReference type="SUPFAM" id="SSF52540">
    <property type="entry name" value="P-loop containing nucleoside triphosphate hydrolases"/>
    <property type="match status" value="1"/>
</dbReference>
<dbReference type="Pfam" id="PF07728">
    <property type="entry name" value="AAA_5"/>
    <property type="match status" value="1"/>
</dbReference>
<dbReference type="Gene3D" id="3.40.50.300">
    <property type="entry name" value="P-loop containing nucleotide triphosphate hydrolases"/>
    <property type="match status" value="1"/>
</dbReference>
<evidence type="ECO:0000313" key="4">
    <source>
        <dbReference type="EMBL" id="MBO2437306.1"/>
    </source>
</evidence>
<dbReference type="RefSeq" id="WP_208265646.1">
    <property type="nucleotide sequence ID" value="NZ_BAAAGM010000045.1"/>
</dbReference>
<evidence type="ECO:0000259" key="3">
    <source>
        <dbReference type="Pfam" id="PF07728"/>
    </source>
</evidence>
<accession>A0ABS3QTJ9</accession>
<dbReference type="EMBL" id="JAGEOK010000004">
    <property type="protein sequence ID" value="MBO2437306.1"/>
    <property type="molecule type" value="Genomic_DNA"/>
</dbReference>
<comment type="caution">
    <text evidence="4">The sequence shown here is derived from an EMBL/GenBank/DDBJ whole genome shotgun (WGS) entry which is preliminary data.</text>
</comment>
<organism evidence="4 5">
    <name type="scientific">Actinomadura nitritigenes</name>
    <dbReference type="NCBI Taxonomy" id="134602"/>
    <lineage>
        <taxon>Bacteria</taxon>
        <taxon>Bacillati</taxon>
        <taxon>Actinomycetota</taxon>
        <taxon>Actinomycetes</taxon>
        <taxon>Streptosporangiales</taxon>
        <taxon>Thermomonosporaceae</taxon>
        <taxon>Actinomadura</taxon>
    </lineage>
</organism>
<gene>
    <name evidence="4" type="ORF">J4557_07215</name>
</gene>
<feature type="region of interest" description="Disordered" evidence="2">
    <location>
        <begin position="1"/>
        <end position="76"/>
    </location>
</feature>
<keyword evidence="1" id="KW-0175">Coiled coil</keyword>
<dbReference type="InterPro" id="IPR011704">
    <property type="entry name" value="ATPase_dyneun-rel_AAA"/>
</dbReference>
<feature type="compositionally biased region" description="Basic residues" evidence="2">
    <location>
        <begin position="1"/>
        <end position="10"/>
    </location>
</feature>
<evidence type="ECO:0000313" key="5">
    <source>
        <dbReference type="Proteomes" id="UP000666915"/>
    </source>
</evidence>
<feature type="coiled-coil region" evidence="1">
    <location>
        <begin position="211"/>
        <end position="281"/>
    </location>
</feature>
<protein>
    <submittedName>
        <fullName evidence="4">AAA family ATPase</fullName>
    </submittedName>
</protein>
<proteinExistence type="predicted"/>
<dbReference type="Proteomes" id="UP000666915">
    <property type="component" value="Unassembled WGS sequence"/>
</dbReference>
<name>A0ABS3QTJ9_9ACTN</name>
<keyword evidence="5" id="KW-1185">Reference proteome</keyword>
<evidence type="ECO:0000256" key="2">
    <source>
        <dbReference type="SAM" id="MobiDB-lite"/>
    </source>
</evidence>